<evidence type="ECO:0000313" key="2">
    <source>
        <dbReference type="Proteomes" id="UP000294028"/>
    </source>
</evidence>
<dbReference type="GO" id="GO:0005198">
    <property type="term" value="F:structural molecule activity"/>
    <property type="evidence" value="ECO:0007669"/>
    <property type="project" value="InterPro"/>
</dbReference>
<proteinExistence type="predicted"/>
<dbReference type="InterPro" id="IPR002774">
    <property type="entry name" value="Flagellin_arc-type"/>
</dbReference>
<dbReference type="Proteomes" id="UP000294028">
    <property type="component" value="Unassembled WGS sequence"/>
</dbReference>
<organism evidence="1 2">
    <name type="scientific">Halogeometricum borinquense</name>
    <dbReference type="NCBI Taxonomy" id="60847"/>
    <lineage>
        <taxon>Archaea</taxon>
        <taxon>Methanobacteriati</taxon>
        <taxon>Methanobacteriota</taxon>
        <taxon>Stenosarchaea group</taxon>
        <taxon>Halobacteria</taxon>
        <taxon>Halobacteriales</taxon>
        <taxon>Haloferacaceae</taxon>
        <taxon>Halogeometricum</taxon>
    </lineage>
</organism>
<dbReference type="EMBL" id="RZHH01000002">
    <property type="protein sequence ID" value="RYJ13455.1"/>
    <property type="molecule type" value="Genomic_DNA"/>
</dbReference>
<dbReference type="AlphaFoldDB" id="A0A482TKM6"/>
<comment type="caution">
    <text evidence="1">The sequence shown here is derived from an EMBL/GenBank/DDBJ whole genome shotgun (WGS) entry which is preliminary data.</text>
</comment>
<reference evidence="1 2" key="1">
    <citation type="submission" date="2018-12" db="EMBL/GenBank/DDBJ databases">
        <title>Genome analysis provides insights into bioremediation potentialities of Halogeometricum borinquense strain N11.</title>
        <authorList>
            <person name="Najjari A."/>
            <person name="Youssef N."/>
            <person name="Fhoula I."/>
            <person name="Ben Dhia O."/>
            <person name="Mahjoubi M."/>
            <person name="Ouzari H.I."/>
            <person name="Cherif A."/>
        </authorList>
    </citation>
    <scope>NUCLEOTIDE SEQUENCE [LARGE SCALE GENOMIC DNA]</scope>
    <source>
        <strain evidence="1 2">N11</strain>
    </source>
</reference>
<dbReference type="Pfam" id="PF01917">
    <property type="entry name" value="Flagellin_arch-type"/>
    <property type="match status" value="1"/>
</dbReference>
<dbReference type="RefSeq" id="WP_129783891.1">
    <property type="nucleotide sequence ID" value="NZ_RZHH01000002.1"/>
</dbReference>
<dbReference type="PANTHER" id="PTHR42200:SF2">
    <property type="entry name" value="ARCHAEAL FLAGELLA-RELATED PROTEIN F"/>
    <property type="match status" value="1"/>
</dbReference>
<gene>
    <name evidence="1" type="ORF">ELS19_05415</name>
</gene>
<evidence type="ECO:0000313" key="1">
    <source>
        <dbReference type="EMBL" id="RYJ13455.1"/>
    </source>
</evidence>
<sequence length="150" mass="16082">MGFGVSGSTAIIFLGVLIATGTLYTTVSDTTEMLNDAEDSNSEHLLERRNTGINVTSVTYSNNSGTYPMDIRVKNTGTLTLSANDTSVLVNNEYQQPSGSTRTVNGTSGTDIWAPNETLLIELTVDNEPKRVKIVTENGVTDSNSTLEEV</sequence>
<dbReference type="PANTHER" id="PTHR42200">
    <property type="entry name" value="ARCHAEAL FLAGELLA-RELATED PROTEIN F-RELATED"/>
    <property type="match status" value="1"/>
</dbReference>
<name>A0A482TKM6_9EURY</name>
<dbReference type="GO" id="GO:0097588">
    <property type="term" value="P:archaeal or bacterial-type flagellum-dependent cell motility"/>
    <property type="evidence" value="ECO:0007669"/>
    <property type="project" value="InterPro"/>
</dbReference>
<protein>
    <submittedName>
        <fullName evidence="1">Fla cluster protein FlaF</fullName>
    </submittedName>
</protein>
<accession>A0A482TKM6</accession>